<comment type="caution">
    <text evidence="1">The sequence shown here is derived from an EMBL/GenBank/DDBJ whole genome shotgun (WGS) entry which is preliminary data.</text>
</comment>
<evidence type="ECO:0000313" key="1">
    <source>
        <dbReference type="EMBL" id="OOM16698.1"/>
    </source>
</evidence>
<dbReference type="GeneID" id="55476674"/>
<dbReference type="STRING" id="169679.CSACC_43760"/>
<name>A0A1S8NJV0_CLOSA</name>
<dbReference type="Pfam" id="PF07441">
    <property type="entry name" value="BofA"/>
    <property type="match status" value="1"/>
</dbReference>
<dbReference type="InterPro" id="IPR010001">
    <property type="entry name" value="BofA"/>
</dbReference>
<dbReference type="EMBL" id="LZYZ01000001">
    <property type="protein sequence ID" value="OOM16698.1"/>
    <property type="molecule type" value="Genomic_DNA"/>
</dbReference>
<reference evidence="1 2" key="1">
    <citation type="submission" date="2016-05" db="EMBL/GenBank/DDBJ databases">
        <title>Microbial solvent formation.</title>
        <authorList>
            <person name="Poehlein A."/>
            <person name="Montoya Solano J.D."/>
            <person name="Flitsch S."/>
            <person name="Krabben P."/>
            <person name="Duerre P."/>
            <person name="Daniel R."/>
        </authorList>
    </citation>
    <scope>NUCLEOTIDE SEQUENCE [LARGE SCALE GENOMIC DNA]</scope>
    <source>
        <strain evidence="1 2">L1-8</strain>
    </source>
</reference>
<sequence>MNGQYLIYGLIGIAALFLVVKLLKWPIKILVNGILGVVILYLTNFVIAHLSLIGINVNFALAINPITALIAGFFGIPGVIVLIIIGLFL</sequence>
<dbReference type="RefSeq" id="WP_022750683.1">
    <property type="nucleotide sequence ID" value="NZ_CP016086.1"/>
</dbReference>
<dbReference type="Proteomes" id="UP000191154">
    <property type="component" value="Unassembled WGS sequence"/>
</dbReference>
<organism evidence="1 2">
    <name type="scientific">Clostridium saccharobutylicum</name>
    <dbReference type="NCBI Taxonomy" id="169679"/>
    <lineage>
        <taxon>Bacteria</taxon>
        <taxon>Bacillati</taxon>
        <taxon>Bacillota</taxon>
        <taxon>Clostridia</taxon>
        <taxon>Eubacteriales</taxon>
        <taxon>Clostridiaceae</taxon>
        <taxon>Clostridium</taxon>
    </lineage>
</organism>
<proteinExistence type="predicted"/>
<evidence type="ECO:0000313" key="2">
    <source>
        <dbReference type="Proteomes" id="UP000191154"/>
    </source>
</evidence>
<dbReference type="AlphaFoldDB" id="A0A1S8NJV0"/>
<protein>
    <submittedName>
        <fullName evidence="1">SigmaK-factor processing regulatory protein BofA</fullName>
    </submittedName>
</protein>
<accession>A0A1S8NJV0</accession>
<gene>
    <name evidence="1" type="ORF">CLOSAC_09900</name>
</gene>